<feature type="domain" description="J" evidence="2">
    <location>
        <begin position="10"/>
        <end position="75"/>
    </location>
</feature>
<proteinExistence type="predicted"/>
<dbReference type="FunFam" id="2.60.260.20:FF:000013">
    <property type="entry name" value="DnaJ subfamily B member 11"/>
    <property type="match status" value="1"/>
</dbReference>
<keyword evidence="1" id="KW-0346">Stress response</keyword>
<dbReference type="Gene3D" id="1.10.287.110">
    <property type="entry name" value="DnaJ domain"/>
    <property type="match status" value="1"/>
</dbReference>
<dbReference type="GO" id="GO:0051082">
    <property type="term" value="F:unfolded protein binding"/>
    <property type="evidence" value="ECO:0007669"/>
    <property type="project" value="InterPro"/>
</dbReference>
<dbReference type="PANTHER" id="PTHR43096:SF54">
    <property type="entry name" value="CHAPERONE PROTEIN DNAJ 1"/>
    <property type="match status" value="1"/>
</dbReference>
<protein>
    <submittedName>
        <fullName evidence="4">Unannotated protein</fullName>
    </submittedName>
</protein>
<evidence type="ECO:0000259" key="2">
    <source>
        <dbReference type="PROSITE" id="PS50076"/>
    </source>
</evidence>
<dbReference type="InterPro" id="IPR018253">
    <property type="entry name" value="DnaJ_domain_CS"/>
</dbReference>
<dbReference type="CDD" id="cd10747">
    <property type="entry name" value="DnaJ_C"/>
    <property type="match status" value="1"/>
</dbReference>
<accession>A0A6J6KRN1</accession>
<dbReference type="GO" id="GO:0005737">
    <property type="term" value="C:cytoplasm"/>
    <property type="evidence" value="ECO:0007669"/>
    <property type="project" value="TreeGrafter"/>
</dbReference>
<evidence type="ECO:0000256" key="1">
    <source>
        <dbReference type="ARBA" id="ARBA00023016"/>
    </source>
</evidence>
<dbReference type="EMBL" id="CAEZVY010000149">
    <property type="protein sequence ID" value="CAB4651153.1"/>
    <property type="molecule type" value="Genomic_DNA"/>
</dbReference>
<name>A0A6J6KRN1_9ZZZZ</name>
<evidence type="ECO:0000313" key="3">
    <source>
        <dbReference type="EMBL" id="CAB4572788.1"/>
    </source>
</evidence>
<dbReference type="PROSITE" id="PS00636">
    <property type="entry name" value="DNAJ_1"/>
    <property type="match status" value="1"/>
</dbReference>
<dbReference type="EMBL" id="CAEZTM010000034">
    <property type="protein sequence ID" value="CAB4572788.1"/>
    <property type="molecule type" value="Genomic_DNA"/>
</dbReference>
<dbReference type="PRINTS" id="PR00625">
    <property type="entry name" value="JDOMAIN"/>
</dbReference>
<dbReference type="SUPFAM" id="SSF46565">
    <property type="entry name" value="Chaperone J-domain"/>
    <property type="match status" value="1"/>
</dbReference>
<dbReference type="AlphaFoldDB" id="A0A6J6KRN1"/>
<dbReference type="InterPro" id="IPR036869">
    <property type="entry name" value="J_dom_sf"/>
</dbReference>
<dbReference type="Gene3D" id="2.60.260.20">
    <property type="entry name" value="Urease metallochaperone UreE, N-terminal domain"/>
    <property type="match status" value="2"/>
</dbReference>
<evidence type="ECO:0000313" key="4">
    <source>
        <dbReference type="EMBL" id="CAB4651153.1"/>
    </source>
</evidence>
<dbReference type="PANTHER" id="PTHR43096">
    <property type="entry name" value="DNAJ HOMOLOG 1, MITOCHONDRIAL-RELATED"/>
    <property type="match status" value="1"/>
</dbReference>
<dbReference type="InterPro" id="IPR001623">
    <property type="entry name" value="DnaJ_domain"/>
</dbReference>
<dbReference type="InterPro" id="IPR002939">
    <property type="entry name" value="DnaJ_C"/>
</dbReference>
<dbReference type="SMART" id="SM00271">
    <property type="entry name" value="DnaJ"/>
    <property type="match status" value="1"/>
</dbReference>
<dbReference type="Pfam" id="PF01556">
    <property type="entry name" value="DnaJ_C"/>
    <property type="match status" value="1"/>
</dbReference>
<reference evidence="4" key="1">
    <citation type="submission" date="2020-05" db="EMBL/GenBank/DDBJ databases">
        <authorList>
            <person name="Chiriac C."/>
            <person name="Salcher M."/>
            <person name="Ghai R."/>
            <person name="Kavagutti S V."/>
        </authorList>
    </citation>
    <scope>NUCLEOTIDE SEQUENCE</scope>
</reference>
<dbReference type="GO" id="GO:0042026">
    <property type="term" value="P:protein refolding"/>
    <property type="evidence" value="ECO:0007669"/>
    <property type="project" value="TreeGrafter"/>
</dbReference>
<dbReference type="InterPro" id="IPR008971">
    <property type="entry name" value="HSP40/DnaJ_pept-bd"/>
</dbReference>
<dbReference type="SUPFAM" id="SSF49493">
    <property type="entry name" value="HSP40/DnaJ peptide-binding domain"/>
    <property type="match status" value="2"/>
</dbReference>
<dbReference type="CDD" id="cd06257">
    <property type="entry name" value="DnaJ"/>
    <property type="match status" value="1"/>
</dbReference>
<dbReference type="PROSITE" id="PS50076">
    <property type="entry name" value="DNAJ_2"/>
    <property type="match status" value="1"/>
</dbReference>
<sequence length="317" mass="33247">MASQDWLEKDFYAILGVSKDVSEDELKKTYRSLARKHHPDSNQGDTAAEARFKEISEAYSVLSDATQRSEYDQIRAMAAGGPRFTAGGSQGGFDDVFGGMFGEGAARGGRNAEFGDLFSGLFGAGGGFQGYRQPTKGRDVVSRVTLDLKTAVAGTDVTLEGPSGNTIKARIPAGVKDGQKVRLRGKGHPSPDGGRPGDAIITVGVPKHPIFGRDGDNLRVVVPVTFLEATLGATIEVPTIEGDVVKVKVSPGTPSGQILRVKGRGVRGGSALGDLLAELAVAVPSHLSGAAKGHLEKLFGALPDENPRDDLIKRAKS</sequence>
<gene>
    <name evidence="3" type="ORF">UFOPK1684_00844</name>
    <name evidence="4" type="ORF">UFOPK2158_01207</name>
</gene>
<organism evidence="4">
    <name type="scientific">freshwater metagenome</name>
    <dbReference type="NCBI Taxonomy" id="449393"/>
    <lineage>
        <taxon>unclassified sequences</taxon>
        <taxon>metagenomes</taxon>
        <taxon>ecological metagenomes</taxon>
    </lineage>
</organism>
<dbReference type="Pfam" id="PF00226">
    <property type="entry name" value="DnaJ"/>
    <property type="match status" value="1"/>
</dbReference>